<dbReference type="AlphaFoldDB" id="A0A455T0T7"/>
<keyword evidence="1" id="KW-0472">Membrane</keyword>
<feature type="transmembrane region" description="Helical" evidence="1">
    <location>
        <begin position="327"/>
        <end position="346"/>
    </location>
</feature>
<evidence type="ECO:0000256" key="1">
    <source>
        <dbReference type="SAM" id="Phobius"/>
    </source>
</evidence>
<feature type="transmembrane region" description="Helical" evidence="1">
    <location>
        <begin position="280"/>
        <end position="307"/>
    </location>
</feature>
<gene>
    <name evidence="3" type="ORF">KTA_24420</name>
</gene>
<dbReference type="Pfam" id="PF13559">
    <property type="entry name" value="DUF4129"/>
    <property type="match status" value="1"/>
</dbReference>
<feature type="transmembrane region" description="Helical" evidence="1">
    <location>
        <begin position="385"/>
        <end position="403"/>
    </location>
</feature>
<evidence type="ECO:0000259" key="2">
    <source>
        <dbReference type="Pfam" id="PF13559"/>
    </source>
</evidence>
<feature type="transmembrane region" description="Helical" evidence="1">
    <location>
        <begin position="233"/>
        <end position="259"/>
    </location>
</feature>
<accession>A0A455T0T7</accession>
<feature type="transmembrane region" description="Helical" evidence="1">
    <location>
        <begin position="122"/>
        <end position="142"/>
    </location>
</feature>
<proteinExistence type="predicted"/>
<feature type="domain" description="Protein-glutamine gamma-glutamyltransferase-like C-terminal" evidence="2">
    <location>
        <begin position="484"/>
        <end position="547"/>
    </location>
</feature>
<keyword evidence="1" id="KW-1133">Transmembrane helix</keyword>
<feature type="transmembrane region" description="Helical" evidence="1">
    <location>
        <begin position="82"/>
        <end position="101"/>
    </location>
</feature>
<sequence>MSQEDPISRQGELPDDLLARIALAERRRRERLSQSTAYLPYVRTGGERLVAYLCLALEASALAAWLQVLAESHLFESALPLVPLWVPFPLGAAVLWLTRFFEQRQARSAPPLDEFDRPGAPLPGRVLIMGLLIASTLCLGWLNNYAAAFPLYQPAWLLALGGDLLALRPAAYRAVAILCCVVLLTWRGARRARQEPEPATVRRAVSGSGLLILLAMLVHLGSGEETDQALTNASTLVFFLLIPVFIYCALLAQTLAQAIAERRLHPFGLEGSIKEQERAILLLFLGLGLLMALLGLAVAILAGASLFETLRRALALLLIPYDWLVRGLAQLIVWLLTPVVWLLQVLHFQSRGLIIHPLRGPGQPGLRPAGESTSLPPGLLLTSRILVLLVILLMAIGCLRLVSKALRQRRVRLYKRQELEEYHESLWSGSLFWQQVRTLLSTLLSGPGRLLRRWCLAATALARRTQAATLQQPIRGSLENMRAIYRALLDEARRQGYPRRQSETALEYRRRLEHETPLADPRLVPLTGAYLAARYGRSEPDAPRLGWLRATWLELQERWRRRRRQAAPGPLSREPRKA</sequence>
<name>A0A455T0T7_9CHLR</name>
<feature type="transmembrane region" description="Helical" evidence="1">
    <location>
        <begin position="49"/>
        <end position="70"/>
    </location>
</feature>
<dbReference type="EMBL" id="AP019377">
    <property type="protein sequence ID" value="BBH94243.1"/>
    <property type="molecule type" value="Genomic_DNA"/>
</dbReference>
<keyword evidence="1" id="KW-0812">Transmembrane</keyword>
<protein>
    <recommendedName>
        <fullName evidence="2">Protein-glutamine gamma-glutamyltransferase-like C-terminal domain-containing protein</fullName>
    </recommendedName>
</protein>
<evidence type="ECO:0000313" key="3">
    <source>
        <dbReference type="EMBL" id="BBH94243.1"/>
    </source>
</evidence>
<feature type="transmembrane region" description="Helical" evidence="1">
    <location>
        <begin position="170"/>
        <end position="189"/>
    </location>
</feature>
<reference evidence="3" key="1">
    <citation type="submission" date="2018-12" db="EMBL/GenBank/DDBJ databases">
        <title>Novel natural products biosynthetic potential of the class Ktedonobacteria.</title>
        <authorList>
            <person name="Zheng Y."/>
            <person name="Saitou A."/>
            <person name="Wang C.M."/>
            <person name="Toyoda A."/>
            <person name="Minakuchi Y."/>
            <person name="Sekiguchi Y."/>
            <person name="Ueda K."/>
            <person name="Takano H."/>
            <person name="Sakai Y."/>
            <person name="Yokota A."/>
            <person name="Yabe S."/>
        </authorList>
    </citation>
    <scope>NUCLEOTIDE SEQUENCE</scope>
    <source>
        <strain evidence="3">A3-2</strain>
    </source>
</reference>
<organism evidence="3">
    <name type="scientific">Thermogemmatispora argillosa</name>
    <dbReference type="NCBI Taxonomy" id="2045280"/>
    <lineage>
        <taxon>Bacteria</taxon>
        <taxon>Bacillati</taxon>
        <taxon>Chloroflexota</taxon>
        <taxon>Ktedonobacteria</taxon>
        <taxon>Thermogemmatisporales</taxon>
        <taxon>Thermogemmatisporaceae</taxon>
        <taxon>Thermogemmatispora</taxon>
    </lineage>
</organism>
<dbReference type="InterPro" id="IPR025403">
    <property type="entry name" value="TgpA-like_C"/>
</dbReference>